<dbReference type="GO" id="GO:0055085">
    <property type="term" value="P:transmembrane transport"/>
    <property type="evidence" value="ECO:0007669"/>
    <property type="project" value="InterPro"/>
</dbReference>
<evidence type="ECO:0000256" key="5">
    <source>
        <dbReference type="ARBA" id="ARBA00022692"/>
    </source>
</evidence>
<comment type="caution">
    <text evidence="11">The sequence shown here is derived from an EMBL/GenBank/DDBJ whole genome shotgun (WGS) entry which is preliminary data.</text>
</comment>
<feature type="transmembrane region" description="Helical" evidence="10">
    <location>
        <begin position="20"/>
        <end position="38"/>
    </location>
</feature>
<keyword evidence="4 10" id="KW-0288">FMN</keyword>
<comment type="subcellular location">
    <subcellularLocation>
        <location evidence="10">Cell inner membrane</location>
        <topology evidence="10">Multi-pass membrane protein</topology>
    </subcellularLocation>
</comment>
<dbReference type="AlphaFoldDB" id="A0A3M0AQW8"/>
<comment type="similarity">
    <text evidence="10">Belongs to the NqrB/RnfD family.</text>
</comment>
<keyword evidence="7 10" id="KW-0249">Electron transport</keyword>
<name>A0A3M0AQW8_9GAMM</name>
<feature type="transmembrane region" description="Helical" evidence="10">
    <location>
        <begin position="199"/>
        <end position="219"/>
    </location>
</feature>
<evidence type="ECO:0000256" key="8">
    <source>
        <dbReference type="ARBA" id="ARBA00022989"/>
    </source>
</evidence>
<keyword evidence="1 10" id="KW-0813">Transport</keyword>
<dbReference type="GO" id="GO:0022900">
    <property type="term" value="P:electron transport chain"/>
    <property type="evidence" value="ECO:0007669"/>
    <property type="project" value="UniProtKB-UniRule"/>
</dbReference>
<evidence type="ECO:0000256" key="6">
    <source>
        <dbReference type="ARBA" id="ARBA00022967"/>
    </source>
</evidence>
<feature type="transmembrane region" description="Helical" evidence="10">
    <location>
        <begin position="256"/>
        <end position="273"/>
    </location>
</feature>
<dbReference type="GO" id="GO:0005886">
    <property type="term" value="C:plasma membrane"/>
    <property type="evidence" value="ECO:0007669"/>
    <property type="project" value="UniProtKB-SubCell"/>
</dbReference>
<sequence>MTKTSPHLQSSLSTPQLMRLVIFACIPATVAMTMLYGMGTLVNLALATIGALFAEAVILALRGRPLRSALQDYSAVLTAVLLALAIPPFAAWWLPFFGAIIAIVFAKQLFGGLGMNPFNPAMVAYVVLLISFPLAMSSWPEAQQLSSAIPNEVALAAIFGGQSIDGYTAATPLDIVRNLQGQTYTEAVASNLELARGKVAGYASEIINVAFLMGGLYLLKRKLFSWHAPVAMLISLGLMALVFWTGDGSDSRGSPLFHWFSGATMMGAFFIITDPVSGATSNRGRFIFGALVGVMIYLIRAFGNYPDGVAFAVLIANLAAPFIDYYTVPRSYGREKATSIIAKESD</sequence>
<reference evidence="11 12" key="1">
    <citation type="submission" date="2018-10" db="EMBL/GenBank/DDBJ databases">
        <title>Genomic Encyclopedia of Type Strains, Phase IV (KMG-IV): sequencing the most valuable type-strain genomes for metagenomic binning, comparative biology and taxonomic classification.</title>
        <authorList>
            <person name="Goeker M."/>
        </authorList>
    </citation>
    <scope>NUCLEOTIDE SEQUENCE [LARGE SCALE GENOMIC DNA]</scope>
    <source>
        <strain evidence="11 12">DSM 25080</strain>
    </source>
</reference>
<feature type="transmembrane region" description="Helical" evidence="10">
    <location>
        <begin position="44"/>
        <end position="61"/>
    </location>
</feature>
<dbReference type="Proteomes" id="UP000267187">
    <property type="component" value="Unassembled WGS sequence"/>
</dbReference>
<evidence type="ECO:0000256" key="4">
    <source>
        <dbReference type="ARBA" id="ARBA00022643"/>
    </source>
</evidence>
<evidence type="ECO:0000256" key="2">
    <source>
        <dbReference type="ARBA" id="ARBA00022553"/>
    </source>
</evidence>
<dbReference type="PANTHER" id="PTHR30578">
    <property type="entry name" value="ELECTRON TRANSPORT COMPLEX PROTEIN RNFD"/>
    <property type="match status" value="1"/>
</dbReference>
<dbReference type="RefSeq" id="WP_121876535.1">
    <property type="nucleotide sequence ID" value="NZ_REFJ01000002.1"/>
</dbReference>
<accession>A0A3M0AQW8</accession>
<evidence type="ECO:0000256" key="3">
    <source>
        <dbReference type="ARBA" id="ARBA00022630"/>
    </source>
</evidence>
<keyword evidence="10" id="KW-0997">Cell inner membrane</keyword>
<evidence type="ECO:0000313" key="12">
    <source>
        <dbReference type="Proteomes" id="UP000267187"/>
    </source>
</evidence>
<dbReference type="EMBL" id="REFJ01000002">
    <property type="protein sequence ID" value="RMA81392.1"/>
    <property type="molecule type" value="Genomic_DNA"/>
</dbReference>
<feature type="transmembrane region" description="Helical" evidence="10">
    <location>
        <begin position="285"/>
        <end position="303"/>
    </location>
</feature>
<dbReference type="NCBIfam" id="TIGR01946">
    <property type="entry name" value="rnfD"/>
    <property type="match status" value="1"/>
</dbReference>
<evidence type="ECO:0000256" key="10">
    <source>
        <dbReference type="HAMAP-Rule" id="MF_00462"/>
    </source>
</evidence>
<keyword evidence="8 10" id="KW-1133">Transmembrane helix</keyword>
<comment type="cofactor">
    <cofactor evidence="10">
        <name>FMN</name>
        <dbReference type="ChEBI" id="CHEBI:58210"/>
    </cofactor>
</comment>
<proteinExistence type="inferred from homology"/>
<keyword evidence="2 10" id="KW-0597">Phosphoprotein</keyword>
<evidence type="ECO:0000313" key="11">
    <source>
        <dbReference type="EMBL" id="RMA81392.1"/>
    </source>
</evidence>
<dbReference type="InterPro" id="IPR004338">
    <property type="entry name" value="NqrB/RnfD"/>
</dbReference>
<feature type="modified residue" description="FMN phosphoryl threonine" evidence="10">
    <location>
        <position position="171"/>
    </location>
</feature>
<feature type="transmembrane region" description="Helical" evidence="10">
    <location>
        <begin position="309"/>
        <end position="328"/>
    </location>
</feature>
<evidence type="ECO:0000256" key="7">
    <source>
        <dbReference type="ARBA" id="ARBA00022982"/>
    </source>
</evidence>
<keyword evidence="9 10" id="KW-0472">Membrane</keyword>
<keyword evidence="6 10" id="KW-1278">Translocase</keyword>
<organism evidence="11 12">
    <name type="scientific">Umboniibacter marinipuniceus</name>
    <dbReference type="NCBI Taxonomy" id="569599"/>
    <lineage>
        <taxon>Bacteria</taxon>
        <taxon>Pseudomonadati</taxon>
        <taxon>Pseudomonadota</taxon>
        <taxon>Gammaproteobacteria</taxon>
        <taxon>Cellvibrionales</taxon>
        <taxon>Cellvibrionaceae</taxon>
        <taxon>Umboniibacter</taxon>
    </lineage>
</organism>
<gene>
    <name evidence="10" type="primary">rnfD</name>
    <name evidence="11" type="ORF">DFR27_1212</name>
</gene>
<keyword evidence="12" id="KW-1185">Reference proteome</keyword>
<dbReference type="OrthoDB" id="9776359at2"/>
<dbReference type="PANTHER" id="PTHR30578:SF0">
    <property type="entry name" value="ION-TRANSLOCATING OXIDOREDUCTASE COMPLEX SUBUNIT D"/>
    <property type="match status" value="1"/>
</dbReference>
<dbReference type="EC" id="7.-.-.-" evidence="10"/>
<evidence type="ECO:0000256" key="9">
    <source>
        <dbReference type="ARBA" id="ARBA00023136"/>
    </source>
</evidence>
<dbReference type="InterPro" id="IPR011303">
    <property type="entry name" value="RnfD_bac"/>
</dbReference>
<dbReference type="Pfam" id="PF03116">
    <property type="entry name" value="NQR2_RnfD_RnfE"/>
    <property type="match status" value="1"/>
</dbReference>
<keyword evidence="3 10" id="KW-0285">Flavoprotein</keyword>
<protein>
    <recommendedName>
        <fullName evidence="10">Ion-translocating oxidoreductase complex subunit D</fullName>
        <ecNumber evidence="10">7.-.-.-</ecNumber>
    </recommendedName>
    <alternativeName>
        <fullName evidence="10">Rnf electron transport complex subunit D</fullName>
    </alternativeName>
</protein>
<keyword evidence="5 10" id="KW-0812">Transmembrane</keyword>
<comment type="subunit">
    <text evidence="10">The complex is composed of six subunits: RnfA, RnfB, RnfC, RnfD, RnfE and RnfG.</text>
</comment>
<dbReference type="HAMAP" id="MF_00462">
    <property type="entry name" value="RsxD_RnfD"/>
    <property type="match status" value="1"/>
</dbReference>
<keyword evidence="10" id="KW-1003">Cell membrane</keyword>
<evidence type="ECO:0000256" key="1">
    <source>
        <dbReference type="ARBA" id="ARBA00022448"/>
    </source>
</evidence>
<feature type="transmembrane region" description="Helical" evidence="10">
    <location>
        <begin position="226"/>
        <end position="244"/>
    </location>
</feature>
<comment type="function">
    <text evidence="10">Part of a membrane-bound complex that couples electron transfer with translocation of ions across the membrane.</text>
</comment>